<dbReference type="HOGENOM" id="CLU_008891_7_3_2"/>
<dbReference type="InterPro" id="IPR027413">
    <property type="entry name" value="GROEL-like_equatorial_sf"/>
</dbReference>
<dbReference type="InterPro" id="IPR017998">
    <property type="entry name" value="Chaperone_TCP-1"/>
</dbReference>
<evidence type="ECO:0000313" key="7">
    <source>
        <dbReference type="EMBL" id="AEH38393.1"/>
    </source>
</evidence>
<evidence type="ECO:0000256" key="3">
    <source>
        <dbReference type="ARBA" id="ARBA00022840"/>
    </source>
</evidence>
<dbReference type="InterPro" id="IPR002423">
    <property type="entry name" value="Cpn60/GroEL/TCP-1"/>
</dbReference>
<dbReference type="eggNOG" id="arCOG01257">
    <property type="taxonomic scope" value="Archaea"/>
</dbReference>
<keyword evidence="2 5" id="KW-0547">Nucleotide-binding</keyword>
<feature type="region of interest" description="Disordered" evidence="6">
    <location>
        <begin position="538"/>
        <end position="561"/>
    </location>
</feature>
<dbReference type="Gene3D" id="3.50.7.10">
    <property type="entry name" value="GroEL"/>
    <property type="match status" value="1"/>
</dbReference>
<evidence type="ECO:0000256" key="6">
    <source>
        <dbReference type="SAM" id="MobiDB-lite"/>
    </source>
</evidence>
<dbReference type="InterPro" id="IPR002194">
    <property type="entry name" value="Chaperonin_TCP-1_CS"/>
</dbReference>
<dbReference type="Gene3D" id="1.10.560.10">
    <property type="entry name" value="GroEL-like equatorial domain"/>
    <property type="match status" value="1"/>
</dbReference>
<keyword evidence="8" id="KW-1185">Reference proteome</keyword>
<protein>
    <submittedName>
        <fullName evidence="7">Chaperonin Cpn60/TCP-1</fullName>
    </submittedName>
</protein>
<feature type="compositionally biased region" description="Low complexity" evidence="6">
    <location>
        <begin position="547"/>
        <end position="561"/>
    </location>
</feature>
<keyword evidence="3 5" id="KW-0067">ATP-binding</keyword>
<gene>
    <name evidence="7" type="ordered locus">Halxa_3787</name>
</gene>
<name>F8DB46_HALXS</name>
<evidence type="ECO:0000313" key="8">
    <source>
        <dbReference type="Proteomes" id="UP000006794"/>
    </source>
</evidence>
<dbReference type="Gene3D" id="3.30.260.10">
    <property type="entry name" value="TCP-1-like chaperonin intermediate domain"/>
    <property type="match status" value="1"/>
</dbReference>
<dbReference type="AlphaFoldDB" id="F8DB46"/>
<dbReference type="PANTHER" id="PTHR11353">
    <property type="entry name" value="CHAPERONIN"/>
    <property type="match status" value="1"/>
</dbReference>
<organism evidence="7 8">
    <name type="scientific">Halopiger xanaduensis (strain DSM 18323 / JCM 14033 / SH-6)</name>
    <dbReference type="NCBI Taxonomy" id="797210"/>
    <lineage>
        <taxon>Archaea</taxon>
        <taxon>Methanobacteriati</taxon>
        <taxon>Methanobacteriota</taxon>
        <taxon>Stenosarchaea group</taxon>
        <taxon>Halobacteria</taxon>
        <taxon>Halobacteriales</taxon>
        <taxon>Natrialbaceae</taxon>
        <taxon>Halopiger</taxon>
    </lineage>
</organism>
<dbReference type="GO" id="GO:0005524">
    <property type="term" value="F:ATP binding"/>
    <property type="evidence" value="ECO:0007669"/>
    <property type="project" value="UniProtKB-KW"/>
</dbReference>
<dbReference type="InterPro" id="IPR027409">
    <property type="entry name" value="GroEL-like_apical_dom_sf"/>
</dbReference>
<dbReference type="PRINTS" id="PR00304">
    <property type="entry name" value="TCOMPLEXTCP1"/>
</dbReference>
<evidence type="ECO:0000256" key="4">
    <source>
        <dbReference type="ARBA" id="ARBA00023186"/>
    </source>
</evidence>
<dbReference type="EMBL" id="CP002839">
    <property type="protein sequence ID" value="AEH38393.1"/>
    <property type="molecule type" value="Genomic_DNA"/>
</dbReference>
<dbReference type="SUPFAM" id="SSF52029">
    <property type="entry name" value="GroEL apical domain-like"/>
    <property type="match status" value="1"/>
</dbReference>
<dbReference type="STRING" id="797210.Halxa_3787"/>
<evidence type="ECO:0000256" key="5">
    <source>
        <dbReference type="RuleBase" id="RU004187"/>
    </source>
</evidence>
<dbReference type="InterPro" id="IPR027410">
    <property type="entry name" value="TCP-1-like_intermed_sf"/>
</dbReference>
<dbReference type="Proteomes" id="UP000006794">
    <property type="component" value="Chromosome"/>
</dbReference>
<dbReference type="GO" id="GO:0140662">
    <property type="term" value="F:ATP-dependent protein folding chaperone"/>
    <property type="evidence" value="ECO:0007669"/>
    <property type="project" value="InterPro"/>
</dbReference>
<sequence>MDMAESSATIGSWERLSPEETRLGIRRAALEMGELVRSTLGPLGVDKMIVRRMQDDRLRGFVTNDGVAILEEFEGETDHPIANQFIGLAETHEDEIGDGTTTTTLLASDLLATGIDLIEDGVPPVAVVEGFSIGAQRTLEVWDDVGIPVANTGQPTTRAAFDESRLERIATCGMTNGRAGSWPLERLGDDVVDAVLRAWEPRRGTVHLGYVSIEAIPGGDAADSELIRGTLAPSEPMVEGTLPVDGGVLVVDGSLEPREIRASSVTIDGDSAGEIAGLENEAARIAAAIARADPAAVFVAGDVTHDVGTELAHRDIACFRNVKDSDVEVLSRVTGATIRGPVTPTAPASVAECGRGAVRLREAQGDTTWLEVTAPDGADPRSVGLVVRGGTESAADEARRRIKVGLNAVRAAVKRPVALPGGGAAELEAARAVRDLAPKFDGREQLAVDAFADVLESIPRTLARNAARDPIDAVTELRARHDAGHARAGIDANGDLVDDVVAAGGALDAQLVRTSSLARSVEFANSLLRIDGVVRNTAPPFDPEDLPGASGAPGSPGTPDA</sequence>
<dbReference type="PROSITE" id="PS00750">
    <property type="entry name" value="TCP1_1"/>
    <property type="match status" value="1"/>
</dbReference>
<dbReference type="GO" id="GO:0016887">
    <property type="term" value="F:ATP hydrolysis activity"/>
    <property type="evidence" value="ECO:0007669"/>
    <property type="project" value="InterPro"/>
</dbReference>
<dbReference type="GO" id="GO:0051082">
    <property type="term" value="F:unfolded protein binding"/>
    <property type="evidence" value="ECO:0007669"/>
    <property type="project" value="InterPro"/>
</dbReference>
<proteinExistence type="inferred from homology"/>
<dbReference type="SUPFAM" id="SSF48592">
    <property type="entry name" value="GroEL equatorial domain-like"/>
    <property type="match status" value="1"/>
</dbReference>
<evidence type="ECO:0000256" key="1">
    <source>
        <dbReference type="ARBA" id="ARBA00008020"/>
    </source>
</evidence>
<keyword evidence="4 5" id="KW-0143">Chaperone</keyword>
<evidence type="ECO:0000256" key="2">
    <source>
        <dbReference type="ARBA" id="ARBA00022741"/>
    </source>
</evidence>
<dbReference type="SUPFAM" id="SSF54849">
    <property type="entry name" value="GroEL-intermediate domain like"/>
    <property type="match status" value="1"/>
</dbReference>
<dbReference type="Pfam" id="PF00118">
    <property type="entry name" value="Cpn60_TCP1"/>
    <property type="match status" value="1"/>
</dbReference>
<comment type="similarity">
    <text evidence="1 5">Belongs to the TCP-1 chaperonin family.</text>
</comment>
<reference evidence="7 8" key="1">
    <citation type="journal article" date="2012" name="Stand. Genomic Sci.">
        <title>Complete genome sequence of Halopiger xanaduensis type strain (SH-6(T)).</title>
        <authorList>
            <person name="Anderson I."/>
            <person name="Tindall B.J."/>
            <person name="Rohde M."/>
            <person name="Lucas S."/>
            <person name="Han J."/>
            <person name="Lapidus A."/>
            <person name="Cheng J.F."/>
            <person name="Goodwin L."/>
            <person name="Pitluck S."/>
            <person name="Peters L."/>
            <person name="Pati A."/>
            <person name="Mikhailova N."/>
            <person name="Pagani I."/>
            <person name="Teshima H."/>
            <person name="Han C."/>
            <person name="Tapia R."/>
            <person name="Land M."/>
            <person name="Woyke T."/>
            <person name="Klenk H.P."/>
            <person name="Kyrpides N."/>
            <person name="Ivanova N."/>
        </authorList>
    </citation>
    <scope>NUCLEOTIDE SEQUENCE [LARGE SCALE GENOMIC DNA]</scope>
    <source>
        <strain evidence="8">DSM 18323 / JCM 14033 / SH-6</strain>
    </source>
</reference>
<accession>F8DB46</accession>
<dbReference type="KEGG" id="hxa:Halxa_3787"/>